<feature type="region of interest" description="Disordered" evidence="1">
    <location>
        <begin position="1"/>
        <end position="27"/>
    </location>
</feature>
<reference evidence="2" key="1">
    <citation type="journal article" date="2014" name="Front. Microbiol.">
        <title>High frequency of phylogenetically diverse reductive dehalogenase-homologous genes in deep subseafloor sedimentary metagenomes.</title>
        <authorList>
            <person name="Kawai M."/>
            <person name="Futagami T."/>
            <person name="Toyoda A."/>
            <person name="Takaki Y."/>
            <person name="Nishi S."/>
            <person name="Hori S."/>
            <person name="Arai W."/>
            <person name="Tsubouchi T."/>
            <person name="Morono Y."/>
            <person name="Uchiyama I."/>
            <person name="Ito T."/>
            <person name="Fujiyama A."/>
            <person name="Inagaki F."/>
            <person name="Takami H."/>
        </authorList>
    </citation>
    <scope>NUCLEOTIDE SEQUENCE</scope>
    <source>
        <strain evidence="2">Expedition CK06-06</strain>
    </source>
</reference>
<dbReference type="AlphaFoldDB" id="X1RRY2"/>
<comment type="caution">
    <text evidence="2">The sequence shown here is derived from an EMBL/GenBank/DDBJ whole genome shotgun (WGS) entry which is preliminary data.</text>
</comment>
<accession>X1RRY2</accession>
<evidence type="ECO:0000313" key="2">
    <source>
        <dbReference type="EMBL" id="GAI83462.1"/>
    </source>
</evidence>
<evidence type="ECO:0000256" key="1">
    <source>
        <dbReference type="SAM" id="MobiDB-lite"/>
    </source>
</evidence>
<protein>
    <submittedName>
        <fullName evidence="2">Uncharacterized protein</fullName>
    </submittedName>
</protein>
<gene>
    <name evidence="2" type="ORF">S12H4_17141</name>
</gene>
<proteinExistence type="predicted"/>
<dbReference type="EMBL" id="BARW01008348">
    <property type="protein sequence ID" value="GAI83462.1"/>
    <property type="molecule type" value="Genomic_DNA"/>
</dbReference>
<name>X1RRY2_9ZZZZ</name>
<organism evidence="2">
    <name type="scientific">marine sediment metagenome</name>
    <dbReference type="NCBI Taxonomy" id="412755"/>
    <lineage>
        <taxon>unclassified sequences</taxon>
        <taxon>metagenomes</taxon>
        <taxon>ecological metagenomes</taxon>
    </lineage>
</organism>
<sequence length="81" mass="9096">MNNRGKEPKSLADFKGKAPRVSVTRQPKDEADILATKALIEQYTEPDGFHCPRCGVVIKNPEEAVYHLAEEINKALDHLPR</sequence>
<feature type="compositionally biased region" description="Basic and acidic residues" evidence="1">
    <location>
        <begin position="1"/>
        <end position="16"/>
    </location>
</feature>